<feature type="chain" id="PRO_5032754950" evidence="3">
    <location>
        <begin position="20"/>
        <end position="660"/>
    </location>
</feature>
<keyword evidence="3" id="KW-0732">Signal</keyword>
<feature type="coiled-coil region" evidence="1">
    <location>
        <begin position="89"/>
        <end position="152"/>
    </location>
</feature>
<dbReference type="RefSeq" id="WP_180571234.1">
    <property type="nucleotide sequence ID" value="NZ_JACCKB010000069.1"/>
</dbReference>
<dbReference type="AlphaFoldDB" id="A0A853I8R3"/>
<sequence>MKKLALATLVAAATQTAMAVPTFKTCDTKIKAPELGTGVLFGNSCDHAYVLPPAIGDVTVTSVAPNANLEFCNSIDSLTESNKILVSYIEDEVKNYKENQNEIEKIVHEKMFVIAKELAPLEAQNEIITSKLEEQEKLRTEILKAIRTAKTEYIDCKESSVDAATECKEELAIFKEERSKLRDVRRKETTLINESYDISLQIKTLTKKMQAEQDKADQLKSTSVKSLAEINSLRKIIMDTYKEFALKEGMTAGITYALPWNELVNEYQRLNPGINFQAIPIKDSSFKFNTLQASSLETAFRELPGALSVSVAGKHSGLFVEPNTLEAPQKLGDQSDKNIPFTDSISGQVRLSLMGACPLLDDEGNIKENASKELHSYLMPNAVLEYEVKVNRGYKAEYNLYRMYEKYMKTKTKGGGFIRHKKKTKGYENKIVEEGFTIEFLADGGEFNYTPEEQARIASEVKSTLINRAVKHIATFVDIRKMVPELQETTITGAGVFAQTLAKNCKFKGSEPKDKTEETTPETTTNGTAELVATPSGETSTTNNSETTPDSISEKNKAGYELACQDAENTPPNTAAGNNNEAAGEVAGELAKTAASALASGNYYAAAGAAAAAIFIDTFASSSTKVYFKETLDVNLKEDIKGVSFIDRVKTVSFAPKLEQ</sequence>
<evidence type="ECO:0000256" key="3">
    <source>
        <dbReference type="SAM" id="SignalP"/>
    </source>
</evidence>
<evidence type="ECO:0000256" key="2">
    <source>
        <dbReference type="SAM" id="MobiDB-lite"/>
    </source>
</evidence>
<proteinExistence type="predicted"/>
<feature type="compositionally biased region" description="Basic and acidic residues" evidence="2">
    <location>
        <begin position="508"/>
        <end position="518"/>
    </location>
</feature>
<reference evidence="4 5" key="1">
    <citation type="submission" date="2020-07" db="EMBL/GenBank/DDBJ databases">
        <title>Endozoicomonas sp. nov., isolated from sediment.</title>
        <authorList>
            <person name="Gu T."/>
        </authorList>
    </citation>
    <scope>NUCLEOTIDE SEQUENCE [LARGE SCALE GENOMIC DNA]</scope>
    <source>
        <strain evidence="4 5">SM1973</strain>
    </source>
</reference>
<dbReference type="Proteomes" id="UP000569732">
    <property type="component" value="Unassembled WGS sequence"/>
</dbReference>
<evidence type="ECO:0000313" key="4">
    <source>
        <dbReference type="EMBL" id="NYZ69239.1"/>
    </source>
</evidence>
<organism evidence="4 5">
    <name type="scientific">Spartinivicinus marinus</name>
    <dbReference type="NCBI Taxonomy" id="2994442"/>
    <lineage>
        <taxon>Bacteria</taxon>
        <taxon>Pseudomonadati</taxon>
        <taxon>Pseudomonadota</taxon>
        <taxon>Gammaproteobacteria</taxon>
        <taxon>Oceanospirillales</taxon>
        <taxon>Zooshikellaceae</taxon>
        <taxon>Spartinivicinus</taxon>
    </lineage>
</organism>
<evidence type="ECO:0000256" key="1">
    <source>
        <dbReference type="SAM" id="Coils"/>
    </source>
</evidence>
<name>A0A853I8R3_9GAMM</name>
<keyword evidence="1" id="KW-0175">Coiled coil</keyword>
<protein>
    <submittedName>
        <fullName evidence="4">Uncharacterized protein</fullName>
    </submittedName>
</protein>
<feature type="compositionally biased region" description="Low complexity" evidence="2">
    <location>
        <begin position="538"/>
        <end position="548"/>
    </location>
</feature>
<keyword evidence="5" id="KW-1185">Reference proteome</keyword>
<gene>
    <name evidence="4" type="ORF">H0A36_24785</name>
</gene>
<feature type="signal peptide" evidence="3">
    <location>
        <begin position="1"/>
        <end position="19"/>
    </location>
</feature>
<dbReference type="EMBL" id="JACCKB010000069">
    <property type="protein sequence ID" value="NYZ69239.1"/>
    <property type="molecule type" value="Genomic_DNA"/>
</dbReference>
<feature type="region of interest" description="Disordered" evidence="2">
    <location>
        <begin position="508"/>
        <end position="553"/>
    </location>
</feature>
<feature type="compositionally biased region" description="Low complexity" evidence="2">
    <location>
        <begin position="521"/>
        <end position="530"/>
    </location>
</feature>
<comment type="caution">
    <text evidence="4">The sequence shown here is derived from an EMBL/GenBank/DDBJ whole genome shotgun (WGS) entry which is preliminary data.</text>
</comment>
<evidence type="ECO:0000313" key="5">
    <source>
        <dbReference type="Proteomes" id="UP000569732"/>
    </source>
</evidence>
<accession>A0A853I8R3</accession>